<gene>
    <name evidence="3" type="ORF">B0H16DRAFT_726359</name>
</gene>
<feature type="transmembrane region" description="Helical" evidence="1">
    <location>
        <begin position="53"/>
        <end position="73"/>
    </location>
</feature>
<feature type="transmembrane region" description="Helical" evidence="1">
    <location>
        <begin position="163"/>
        <end position="190"/>
    </location>
</feature>
<dbReference type="Pfam" id="PF20152">
    <property type="entry name" value="DUF6534"/>
    <property type="match status" value="1"/>
</dbReference>
<keyword evidence="1" id="KW-0812">Transmembrane</keyword>
<feature type="transmembrane region" description="Helical" evidence="1">
    <location>
        <begin position="210"/>
        <end position="230"/>
    </location>
</feature>
<dbReference type="EMBL" id="JARKIB010000005">
    <property type="protein sequence ID" value="KAJ7779814.1"/>
    <property type="molecule type" value="Genomic_DNA"/>
</dbReference>
<dbReference type="PANTHER" id="PTHR40465">
    <property type="entry name" value="CHROMOSOME 1, WHOLE GENOME SHOTGUN SEQUENCE"/>
    <property type="match status" value="1"/>
</dbReference>
<keyword evidence="4" id="KW-1185">Reference proteome</keyword>
<feature type="transmembrane region" description="Helical" evidence="1">
    <location>
        <begin position="93"/>
        <end position="113"/>
    </location>
</feature>
<dbReference type="InterPro" id="IPR045339">
    <property type="entry name" value="DUF6534"/>
</dbReference>
<organism evidence="3 4">
    <name type="scientific">Mycena metata</name>
    <dbReference type="NCBI Taxonomy" id="1033252"/>
    <lineage>
        <taxon>Eukaryota</taxon>
        <taxon>Fungi</taxon>
        <taxon>Dikarya</taxon>
        <taxon>Basidiomycota</taxon>
        <taxon>Agaricomycotina</taxon>
        <taxon>Agaricomycetes</taxon>
        <taxon>Agaricomycetidae</taxon>
        <taxon>Agaricales</taxon>
        <taxon>Marasmiineae</taxon>
        <taxon>Mycenaceae</taxon>
        <taxon>Mycena</taxon>
    </lineage>
</organism>
<protein>
    <recommendedName>
        <fullName evidence="2">DUF6534 domain-containing protein</fullName>
    </recommendedName>
</protein>
<proteinExistence type="predicted"/>
<comment type="caution">
    <text evidence="3">The sequence shown here is derived from an EMBL/GenBank/DDBJ whole genome shotgun (WGS) entry which is preliminary data.</text>
</comment>
<accession>A0AAD7K7G7</accession>
<sequence length="346" mass="37719">MNSTGSPPGFVIVEQTGPLLLGFSMDWALFAVLTVQLYLYYQAFPNDMVFTKVLVYTVYCINLTQVIFVTIDAFDTFGYRFGDPSALSTAFKWLWLVAPIFGGIVACIVQSFYAFRLYRLSGSRIVPSIIAFAALSICAIGIFDGIAGQRLPNHHHGANVSTTLAVITMLFLVGTALIDMTIAGCMTYYLTKNDAGFRRTHTLVTKLIRLSIETGLITAVAAVLIVVLFLGIPGKVYYVVPGSSMSNIYANTLLAVLNSRFQILNGRRDVPTSNIDISIPSNLPSTVGGPVVSIPREEFSDGSNQALELKQMNVRSVHSPVSTAYRPLKGTFPGLCHRGVVPHLFK</sequence>
<dbReference type="AlphaFoldDB" id="A0AAD7K7G7"/>
<feature type="transmembrane region" description="Helical" evidence="1">
    <location>
        <begin position="20"/>
        <end position="41"/>
    </location>
</feature>
<feature type="transmembrane region" description="Helical" evidence="1">
    <location>
        <begin position="236"/>
        <end position="257"/>
    </location>
</feature>
<keyword evidence="1" id="KW-0472">Membrane</keyword>
<evidence type="ECO:0000256" key="1">
    <source>
        <dbReference type="SAM" id="Phobius"/>
    </source>
</evidence>
<dbReference type="PANTHER" id="PTHR40465:SF1">
    <property type="entry name" value="DUF6534 DOMAIN-CONTAINING PROTEIN"/>
    <property type="match status" value="1"/>
</dbReference>
<name>A0AAD7K7G7_9AGAR</name>
<feature type="domain" description="DUF6534" evidence="2">
    <location>
        <begin position="176"/>
        <end position="260"/>
    </location>
</feature>
<evidence type="ECO:0000259" key="2">
    <source>
        <dbReference type="Pfam" id="PF20152"/>
    </source>
</evidence>
<feature type="transmembrane region" description="Helical" evidence="1">
    <location>
        <begin position="125"/>
        <end position="143"/>
    </location>
</feature>
<keyword evidence="1" id="KW-1133">Transmembrane helix</keyword>
<reference evidence="3" key="1">
    <citation type="submission" date="2023-03" db="EMBL/GenBank/DDBJ databases">
        <title>Massive genome expansion in bonnet fungi (Mycena s.s.) driven by repeated elements and novel gene families across ecological guilds.</title>
        <authorList>
            <consortium name="Lawrence Berkeley National Laboratory"/>
            <person name="Harder C.B."/>
            <person name="Miyauchi S."/>
            <person name="Viragh M."/>
            <person name="Kuo A."/>
            <person name="Thoen E."/>
            <person name="Andreopoulos B."/>
            <person name="Lu D."/>
            <person name="Skrede I."/>
            <person name="Drula E."/>
            <person name="Henrissat B."/>
            <person name="Morin E."/>
            <person name="Kohler A."/>
            <person name="Barry K."/>
            <person name="LaButti K."/>
            <person name="Morin E."/>
            <person name="Salamov A."/>
            <person name="Lipzen A."/>
            <person name="Mereny Z."/>
            <person name="Hegedus B."/>
            <person name="Baldrian P."/>
            <person name="Stursova M."/>
            <person name="Weitz H."/>
            <person name="Taylor A."/>
            <person name="Grigoriev I.V."/>
            <person name="Nagy L.G."/>
            <person name="Martin F."/>
            <person name="Kauserud H."/>
        </authorList>
    </citation>
    <scope>NUCLEOTIDE SEQUENCE</scope>
    <source>
        <strain evidence="3">CBHHK182m</strain>
    </source>
</reference>
<evidence type="ECO:0000313" key="3">
    <source>
        <dbReference type="EMBL" id="KAJ7779814.1"/>
    </source>
</evidence>
<evidence type="ECO:0000313" key="4">
    <source>
        <dbReference type="Proteomes" id="UP001215598"/>
    </source>
</evidence>
<dbReference type="Proteomes" id="UP001215598">
    <property type="component" value="Unassembled WGS sequence"/>
</dbReference>